<dbReference type="PROSITE" id="PS51549">
    <property type="entry name" value="DM13"/>
    <property type="match status" value="1"/>
</dbReference>
<keyword evidence="2" id="KW-0472">Membrane</keyword>
<reference evidence="4 5" key="1">
    <citation type="submission" date="2018-09" db="EMBL/GenBank/DDBJ databases">
        <title>Micromonospora sp. nov. MS1-9, isolated from a root of Musa sp.</title>
        <authorList>
            <person name="Kuncharoen N."/>
            <person name="Kudo T."/>
            <person name="Ohkuma M."/>
            <person name="Yuki M."/>
            <person name="Tanasupawat S."/>
        </authorList>
    </citation>
    <scope>NUCLEOTIDE SEQUENCE [LARGE SCALE GENOMIC DNA]</scope>
    <source>
        <strain evidence="4 5">MS1-9</strain>
    </source>
</reference>
<dbReference type="Pfam" id="PF10517">
    <property type="entry name" value="DM13"/>
    <property type="match status" value="1"/>
</dbReference>
<feature type="domain" description="DM13" evidence="3">
    <location>
        <begin position="73"/>
        <end position="187"/>
    </location>
</feature>
<evidence type="ECO:0000256" key="2">
    <source>
        <dbReference type="SAM" id="Phobius"/>
    </source>
</evidence>
<dbReference type="EMBL" id="RAZT01000004">
    <property type="protein sequence ID" value="RKN33919.1"/>
    <property type="molecule type" value="Genomic_DNA"/>
</dbReference>
<evidence type="ECO:0000313" key="4">
    <source>
        <dbReference type="EMBL" id="RKN33919.1"/>
    </source>
</evidence>
<keyword evidence="2" id="KW-1133">Transmembrane helix</keyword>
<proteinExistence type="predicted"/>
<evidence type="ECO:0000256" key="1">
    <source>
        <dbReference type="SAM" id="MobiDB-lite"/>
    </source>
</evidence>
<protein>
    <recommendedName>
        <fullName evidence="3">DM13 domain-containing protein</fullName>
    </recommendedName>
</protein>
<evidence type="ECO:0000313" key="5">
    <source>
        <dbReference type="Proteomes" id="UP000275865"/>
    </source>
</evidence>
<accession>A0A3A9Y9H2</accession>
<evidence type="ECO:0000259" key="3">
    <source>
        <dbReference type="PROSITE" id="PS51549"/>
    </source>
</evidence>
<gene>
    <name evidence="4" type="ORF">D7044_09445</name>
</gene>
<dbReference type="RefSeq" id="WP_120688566.1">
    <property type="nucleotide sequence ID" value="NZ_RAZT01000004.1"/>
</dbReference>
<comment type="caution">
    <text evidence="4">The sequence shown here is derived from an EMBL/GenBank/DDBJ whole genome shotgun (WGS) entry which is preliminary data.</text>
</comment>
<feature type="transmembrane region" description="Helical" evidence="2">
    <location>
        <begin position="9"/>
        <end position="29"/>
    </location>
</feature>
<name>A0A3A9Y9H2_9ACTN</name>
<feature type="region of interest" description="Disordered" evidence="1">
    <location>
        <begin position="48"/>
        <end position="71"/>
    </location>
</feature>
<organism evidence="4 5">
    <name type="scientific">Micromonospora musae</name>
    <dbReference type="NCBI Taxonomy" id="1894970"/>
    <lineage>
        <taxon>Bacteria</taxon>
        <taxon>Bacillati</taxon>
        <taxon>Actinomycetota</taxon>
        <taxon>Actinomycetes</taxon>
        <taxon>Micromonosporales</taxon>
        <taxon>Micromonosporaceae</taxon>
        <taxon>Micromonospora</taxon>
    </lineage>
</organism>
<dbReference type="AlphaFoldDB" id="A0A3A9Y9H2"/>
<keyword evidence="2" id="KW-0812">Transmembrane</keyword>
<dbReference type="InterPro" id="IPR019545">
    <property type="entry name" value="DM13_domain"/>
</dbReference>
<sequence>MWTKRVRPPLIWASVTVVVIIAAFGLFWFQPWKLFTDTRVDEALPVAERAPTPTGSASADATSRPAATRPGANRIVSAGDFITHEHETTGSAEIVRLADGRHQLVLRDLDTSNGPDLRVWLTDQPVKSGPAGWRVFDDGSWIEVARLKGNRGDQVYELPAAVDPADFRSVSIWCKRFSVSFGAADLRTT</sequence>
<dbReference type="Proteomes" id="UP000275865">
    <property type="component" value="Unassembled WGS sequence"/>
</dbReference>